<comment type="caution">
    <text evidence="1">The sequence shown here is derived from an EMBL/GenBank/DDBJ whole genome shotgun (WGS) entry which is preliminary data.</text>
</comment>
<gene>
    <name evidence="1" type="ORF">GFC01_05010</name>
</gene>
<evidence type="ECO:0000313" key="2">
    <source>
        <dbReference type="Proteomes" id="UP000441717"/>
    </source>
</evidence>
<reference evidence="1 2" key="1">
    <citation type="submission" date="2019-10" db="EMBL/GenBank/DDBJ databases">
        <title>Comparative genomics of sulfur disproportionating microorganisms.</title>
        <authorList>
            <person name="Ward L.M."/>
            <person name="Bertran E."/>
            <person name="Johnston D."/>
        </authorList>
    </citation>
    <scope>NUCLEOTIDE SEQUENCE [LARGE SCALE GENOMIC DNA]</scope>
    <source>
        <strain evidence="1 2">DSM 14055</strain>
    </source>
</reference>
<dbReference type="Proteomes" id="UP000441717">
    <property type="component" value="Unassembled WGS sequence"/>
</dbReference>
<evidence type="ECO:0000313" key="1">
    <source>
        <dbReference type="EMBL" id="MQL51629.1"/>
    </source>
</evidence>
<organism evidence="1 2">
    <name type="scientific">Desulfofundulus thermobenzoicus</name>
    <dbReference type="NCBI Taxonomy" id="29376"/>
    <lineage>
        <taxon>Bacteria</taxon>
        <taxon>Bacillati</taxon>
        <taxon>Bacillota</taxon>
        <taxon>Clostridia</taxon>
        <taxon>Eubacteriales</taxon>
        <taxon>Peptococcaceae</taxon>
        <taxon>Desulfofundulus</taxon>
    </lineage>
</organism>
<dbReference type="AlphaFoldDB" id="A0A6N7IPY3"/>
<dbReference type="PANTHER" id="PTHR37029:SF1">
    <property type="entry name" value="SSR1768 PROTEIN"/>
    <property type="match status" value="1"/>
</dbReference>
<protein>
    <submittedName>
        <fullName evidence="1">DUF2283 domain-containing protein</fullName>
    </submittedName>
</protein>
<dbReference type="InterPro" id="IPR019270">
    <property type="entry name" value="DUF2283"/>
</dbReference>
<sequence>MRLRYDPEADALYIRFKEGKIEETDEVSPGVLLDLDANGNPLGLEILYASIKLGKPPLTVELEIPETRKQKAL</sequence>
<dbReference type="Pfam" id="PF10049">
    <property type="entry name" value="DUF2283"/>
    <property type="match status" value="1"/>
</dbReference>
<dbReference type="RefSeq" id="WP_152945556.1">
    <property type="nucleotide sequence ID" value="NZ_WHYR01000009.1"/>
</dbReference>
<proteinExistence type="predicted"/>
<dbReference type="OrthoDB" id="9799670at2"/>
<accession>A0A6N7IPY3</accession>
<keyword evidence="2" id="KW-1185">Reference proteome</keyword>
<name>A0A6N7IPY3_9FIRM</name>
<dbReference type="PANTHER" id="PTHR37029">
    <property type="entry name" value="SSR1768 PROTEIN"/>
    <property type="match status" value="1"/>
</dbReference>
<dbReference type="EMBL" id="WHYR01000009">
    <property type="protein sequence ID" value="MQL51629.1"/>
    <property type="molecule type" value="Genomic_DNA"/>
</dbReference>